<evidence type="ECO:0000313" key="1">
    <source>
        <dbReference type="EMBL" id="CAE6824530.1"/>
    </source>
</evidence>
<evidence type="ECO:0000313" key="2">
    <source>
        <dbReference type="Proteomes" id="UP000672526"/>
    </source>
</evidence>
<organism evidence="1 2">
    <name type="scientific">Paraburkholderia haematera</name>
    <dbReference type="NCBI Taxonomy" id="2793077"/>
    <lineage>
        <taxon>Bacteria</taxon>
        <taxon>Pseudomonadati</taxon>
        <taxon>Pseudomonadota</taxon>
        <taxon>Betaproteobacteria</taxon>
        <taxon>Burkholderiales</taxon>
        <taxon>Burkholderiaceae</taxon>
        <taxon>Paraburkholderia</taxon>
    </lineage>
</organism>
<keyword evidence="2" id="KW-1185">Reference proteome</keyword>
<dbReference type="Proteomes" id="UP000672526">
    <property type="component" value="Unassembled WGS sequence"/>
</dbReference>
<reference evidence="1 2" key="1">
    <citation type="submission" date="2021-02" db="EMBL/GenBank/DDBJ databases">
        <authorList>
            <person name="Vanwijnsberghe S."/>
        </authorList>
    </citation>
    <scope>NUCLEOTIDE SEQUENCE [LARGE SCALE GENOMIC DNA]</scope>
    <source>
        <strain evidence="1 2">LMG 31837</strain>
    </source>
</reference>
<gene>
    <name evidence="1" type="ORF">R69888_06270</name>
</gene>
<dbReference type="EMBL" id="CAJNBK010000031">
    <property type="protein sequence ID" value="CAE6824530.1"/>
    <property type="molecule type" value="Genomic_DNA"/>
</dbReference>
<accession>A0ABM8SPN2</accession>
<name>A0ABM8SPN2_9BURK</name>
<proteinExistence type="predicted"/>
<comment type="caution">
    <text evidence="1">The sequence shown here is derived from an EMBL/GenBank/DDBJ whole genome shotgun (WGS) entry which is preliminary data.</text>
</comment>
<dbReference type="RefSeq" id="WP_211616353.1">
    <property type="nucleotide sequence ID" value="NZ_CAJNBK010000031.1"/>
</dbReference>
<protein>
    <submittedName>
        <fullName evidence="1">Uncharacterized protein</fullName>
    </submittedName>
</protein>
<sequence length="77" mass="8763">MDKIFVPRYATDSQLLEIAGNWIDLLAKQEYETVASALGYAVAFGEPPAECIRREIRQYRSSTFFPGVDDFRVTEKA</sequence>